<feature type="region of interest" description="Disordered" evidence="1">
    <location>
        <begin position="30"/>
        <end position="71"/>
    </location>
</feature>
<proteinExistence type="predicted"/>
<accession>A0A317XYM2</accession>
<evidence type="ECO:0000256" key="1">
    <source>
        <dbReference type="SAM" id="MobiDB-lite"/>
    </source>
</evidence>
<organism evidence="3 4">
    <name type="scientific">Testicularia cyperi</name>
    <dbReference type="NCBI Taxonomy" id="1882483"/>
    <lineage>
        <taxon>Eukaryota</taxon>
        <taxon>Fungi</taxon>
        <taxon>Dikarya</taxon>
        <taxon>Basidiomycota</taxon>
        <taxon>Ustilaginomycotina</taxon>
        <taxon>Ustilaginomycetes</taxon>
        <taxon>Ustilaginales</taxon>
        <taxon>Anthracoideaceae</taxon>
        <taxon>Testicularia</taxon>
    </lineage>
</organism>
<dbReference type="Proteomes" id="UP000246740">
    <property type="component" value="Unassembled WGS sequence"/>
</dbReference>
<sequence length="98" mass="10710">MVACWVACLCLVAQLKHEWDRTADASFRDAYSHDKQSRPALPTSDQDPHSTSEPPAQCHTANSVSPNQRASRFDNVRQVRCRNLTAAASCGARPGQAS</sequence>
<evidence type="ECO:0008006" key="5">
    <source>
        <dbReference type="Google" id="ProtNLM"/>
    </source>
</evidence>
<dbReference type="EMBL" id="KZ819188">
    <property type="protein sequence ID" value="PWZ02449.1"/>
    <property type="molecule type" value="Genomic_DNA"/>
</dbReference>
<reference evidence="3 4" key="1">
    <citation type="journal article" date="2018" name="Mol. Biol. Evol.">
        <title>Broad Genomic Sampling Reveals a Smut Pathogenic Ancestry of the Fungal Clade Ustilaginomycotina.</title>
        <authorList>
            <person name="Kijpornyongpan T."/>
            <person name="Mondo S.J."/>
            <person name="Barry K."/>
            <person name="Sandor L."/>
            <person name="Lee J."/>
            <person name="Lipzen A."/>
            <person name="Pangilinan J."/>
            <person name="LaButti K."/>
            <person name="Hainaut M."/>
            <person name="Henrissat B."/>
            <person name="Grigoriev I.V."/>
            <person name="Spatafora J.W."/>
            <person name="Aime M.C."/>
        </authorList>
    </citation>
    <scope>NUCLEOTIDE SEQUENCE [LARGE SCALE GENOMIC DNA]</scope>
    <source>
        <strain evidence="3 4">MCA 3645</strain>
    </source>
</reference>
<feature type="signal peptide" evidence="2">
    <location>
        <begin position="1"/>
        <end position="15"/>
    </location>
</feature>
<gene>
    <name evidence="3" type="ORF">BCV70DRAFT_251</name>
</gene>
<evidence type="ECO:0000313" key="4">
    <source>
        <dbReference type="Proteomes" id="UP000246740"/>
    </source>
</evidence>
<protein>
    <recommendedName>
        <fullName evidence="5">Secreted protein</fullName>
    </recommendedName>
</protein>
<keyword evidence="4" id="KW-1185">Reference proteome</keyword>
<name>A0A317XYM2_9BASI</name>
<feature type="compositionally biased region" description="Polar residues" evidence="1">
    <location>
        <begin position="43"/>
        <end position="70"/>
    </location>
</feature>
<dbReference type="AlphaFoldDB" id="A0A317XYM2"/>
<keyword evidence="2" id="KW-0732">Signal</keyword>
<dbReference type="InParanoid" id="A0A317XYM2"/>
<evidence type="ECO:0000256" key="2">
    <source>
        <dbReference type="SAM" id="SignalP"/>
    </source>
</evidence>
<evidence type="ECO:0000313" key="3">
    <source>
        <dbReference type="EMBL" id="PWZ02449.1"/>
    </source>
</evidence>
<feature type="chain" id="PRO_5016249798" description="Secreted protein" evidence="2">
    <location>
        <begin position="16"/>
        <end position="98"/>
    </location>
</feature>